<dbReference type="Pfam" id="PF07505">
    <property type="entry name" value="DUF5131"/>
    <property type="match status" value="1"/>
</dbReference>
<dbReference type="InterPro" id="IPR011101">
    <property type="entry name" value="DUF5131"/>
</dbReference>
<dbReference type="GeneID" id="82535652"/>
<proteinExistence type="predicted"/>
<accession>A0A3D8ID86</accession>
<dbReference type="RefSeq" id="WP_115551529.1">
    <property type="nucleotide sequence ID" value="NZ_CAPHNE010000003.1"/>
</dbReference>
<dbReference type="AlphaFoldDB" id="A0A3D8ID86"/>
<protein>
    <recommendedName>
        <fullName evidence="3">DUF5131 domain-containing protein</fullName>
    </recommendedName>
</protein>
<dbReference type="OrthoDB" id="9787478at2"/>
<name>A0A3D8ID86_9HELI</name>
<comment type="caution">
    <text evidence="1">The sequence shown here is derived from an EMBL/GenBank/DDBJ whole genome shotgun (WGS) entry which is preliminary data.</text>
</comment>
<evidence type="ECO:0008006" key="3">
    <source>
        <dbReference type="Google" id="ProtNLM"/>
    </source>
</evidence>
<dbReference type="Proteomes" id="UP000256650">
    <property type="component" value="Unassembled WGS sequence"/>
</dbReference>
<gene>
    <name evidence="1" type="ORF">CQA43_05045</name>
</gene>
<reference evidence="1 2" key="1">
    <citation type="submission" date="2018-04" db="EMBL/GenBank/DDBJ databases">
        <title>Novel Campyloabacter and Helicobacter Species and Strains.</title>
        <authorList>
            <person name="Mannion A.J."/>
            <person name="Shen Z."/>
            <person name="Fox J.G."/>
        </authorList>
    </citation>
    <scope>NUCLEOTIDE SEQUENCE [LARGE SCALE GENOMIC DNA]</scope>
    <source>
        <strain evidence="1 2">MIT 99-5101</strain>
    </source>
</reference>
<keyword evidence="2" id="KW-1185">Reference proteome</keyword>
<dbReference type="EMBL" id="NXLS01000004">
    <property type="protein sequence ID" value="RDU62995.1"/>
    <property type="molecule type" value="Genomic_DNA"/>
</dbReference>
<evidence type="ECO:0000313" key="1">
    <source>
        <dbReference type="EMBL" id="RDU62995.1"/>
    </source>
</evidence>
<sequence length="257" mass="29623">MRYPKLPFFDTPLEIAYNPWHGCVRVSEGCRNCYVFAIDSIAGKNAKELHKTRNFHLPIAKRHNGSYKIPSHSKIWLCFSSDFLLESADKWRDSVWRMIAERKDCTFIFFTKRIARFRECIPSDWGRGYPNVIVGCSVESQKEANARLPLFLESPILMRWIICAPLLEIIDLTPFLDSSKIAEISVGGESGLNARVCDFAWVVSLQQQAKLAGIKFCFHQTGANFIKDSKLYRIPKKLQRIQAQKANLDWNPRFGLF</sequence>
<organism evidence="1 2">
    <name type="scientific">Helicobacter ganmani</name>
    <dbReference type="NCBI Taxonomy" id="60246"/>
    <lineage>
        <taxon>Bacteria</taxon>
        <taxon>Pseudomonadati</taxon>
        <taxon>Campylobacterota</taxon>
        <taxon>Epsilonproteobacteria</taxon>
        <taxon>Campylobacterales</taxon>
        <taxon>Helicobacteraceae</taxon>
        <taxon>Helicobacter</taxon>
    </lineage>
</organism>
<evidence type="ECO:0000313" key="2">
    <source>
        <dbReference type="Proteomes" id="UP000256650"/>
    </source>
</evidence>